<proteinExistence type="predicted"/>
<gene>
    <name evidence="2" type="ORF">PNO31109_03224</name>
</gene>
<reference evidence="2 3" key="1">
    <citation type="submission" date="2019-08" db="EMBL/GenBank/DDBJ databases">
        <authorList>
            <person name="Peeters C."/>
        </authorList>
    </citation>
    <scope>NUCLEOTIDE SEQUENCE [LARGE SCALE GENOMIC DNA]</scope>
    <source>
        <strain evidence="2 3">LMG 31109</strain>
    </source>
</reference>
<evidence type="ECO:0000313" key="2">
    <source>
        <dbReference type="EMBL" id="VVE22848.1"/>
    </source>
</evidence>
<evidence type="ECO:0000313" key="3">
    <source>
        <dbReference type="Proteomes" id="UP000367825"/>
    </source>
</evidence>
<protein>
    <recommendedName>
        <fullName evidence="4">Flagellar protein FlgJ N-terminal domain-containing protein</fullName>
    </recommendedName>
</protein>
<evidence type="ECO:0000256" key="1">
    <source>
        <dbReference type="SAM" id="MobiDB-lite"/>
    </source>
</evidence>
<dbReference type="Proteomes" id="UP000367825">
    <property type="component" value="Unassembled WGS sequence"/>
</dbReference>
<organism evidence="2 3">
    <name type="scientific">Pandoraea nosoerga</name>
    <dbReference type="NCBI Taxonomy" id="2508296"/>
    <lineage>
        <taxon>Bacteria</taxon>
        <taxon>Pseudomonadati</taxon>
        <taxon>Pseudomonadota</taxon>
        <taxon>Betaproteobacteria</taxon>
        <taxon>Burkholderiales</taxon>
        <taxon>Burkholderiaceae</taxon>
        <taxon>Pandoraea</taxon>
    </lineage>
</organism>
<dbReference type="AlphaFoldDB" id="A0A5E4WE08"/>
<accession>A0A5E4WE08</accession>
<dbReference type="OrthoDB" id="9800413at2"/>
<sequence>MTLAMTPPMTPPMTPNHLPISASGSPEYGAGAPIPRPGAELEAAAEQFEAIFIARLLGEMRRATQALRDDGEGAGGLGRRERAADGLHEWADTQVAQALAARRAFGIADTIVRQMAQR</sequence>
<evidence type="ECO:0008006" key="4">
    <source>
        <dbReference type="Google" id="ProtNLM"/>
    </source>
</evidence>
<name>A0A5E4WE08_9BURK</name>
<dbReference type="EMBL" id="CABPSC010000013">
    <property type="protein sequence ID" value="VVE22848.1"/>
    <property type="molecule type" value="Genomic_DNA"/>
</dbReference>
<feature type="region of interest" description="Disordered" evidence="1">
    <location>
        <begin position="1"/>
        <end position="35"/>
    </location>
</feature>
<keyword evidence="3" id="KW-1185">Reference proteome</keyword>